<organism evidence="1">
    <name type="scientific">Glycine max</name>
    <name type="common">Soybean</name>
    <name type="synonym">Glycine hispida</name>
    <dbReference type="NCBI Taxonomy" id="3847"/>
    <lineage>
        <taxon>Eukaryota</taxon>
        <taxon>Viridiplantae</taxon>
        <taxon>Streptophyta</taxon>
        <taxon>Embryophyta</taxon>
        <taxon>Tracheophyta</taxon>
        <taxon>Spermatophyta</taxon>
        <taxon>Magnoliopsida</taxon>
        <taxon>eudicotyledons</taxon>
        <taxon>Gunneridae</taxon>
        <taxon>Pentapetalae</taxon>
        <taxon>rosids</taxon>
        <taxon>fabids</taxon>
        <taxon>Fabales</taxon>
        <taxon>Fabaceae</taxon>
        <taxon>Papilionoideae</taxon>
        <taxon>50 kb inversion clade</taxon>
        <taxon>NPAAA clade</taxon>
        <taxon>indigoferoid/millettioid clade</taxon>
        <taxon>Phaseoleae</taxon>
        <taxon>Glycine</taxon>
        <taxon>Glycine subgen. Soja</taxon>
    </lineage>
</organism>
<accession>C6T3Y9</accession>
<reference evidence="1" key="1">
    <citation type="submission" date="2009-08" db="EMBL/GenBank/DDBJ databases">
        <authorList>
            <person name="Cheung F."/>
            <person name="Xiao Y."/>
            <person name="Chan A."/>
            <person name="Moskal W."/>
            <person name="Town C.D."/>
        </authorList>
    </citation>
    <scope>NUCLEOTIDE SEQUENCE</scope>
</reference>
<dbReference type="EMBL" id="BT092150">
    <property type="protein sequence ID" value="ACU16390.1"/>
    <property type="molecule type" value="mRNA"/>
</dbReference>
<name>C6T3Y9_SOYBN</name>
<dbReference type="AlphaFoldDB" id="C6T3Y9"/>
<feature type="non-terminal residue" evidence="1">
    <location>
        <position position="89"/>
    </location>
</feature>
<sequence>MPSFVNIVLQICLCKWATVLGIRLLFKLPFSYDHLLMRQSCAQIRSIGPRNFRPCGFMFTHSSRSIFDPSGKFIRKKADILLHCNLWIH</sequence>
<protein>
    <submittedName>
        <fullName evidence="1">Uncharacterized protein</fullName>
    </submittedName>
</protein>
<proteinExistence type="evidence at transcript level"/>
<evidence type="ECO:0000313" key="1">
    <source>
        <dbReference type="EMBL" id="ACU16390.1"/>
    </source>
</evidence>